<evidence type="ECO:0000256" key="1">
    <source>
        <dbReference type="ARBA" id="ARBA00004651"/>
    </source>
</evidence>
<name>A0A382N955_9ZZZZ</name>
<evidence type="ECO:0000256" key="3">
    <source>
        <dbReference type="ARBA" id="ARBA00022692"/>
    </source>
</evidence>
<sequence>MLTEAKQESLWPTNFKFIYMIVIAIIILILFPFLKPQDFHIHLMIMVFLYAVMSQSWNVIAGFSGQISLGHVVFFGIGGYTSSFLFIEYGLTPWIGILIGMFFSIIVAILIGIPMLRLSGHYFAIATLLIGFSFQIIFQRWDLIGAASGLWIPLIWENSWFNLQFHDSKIPYYYIYLTFFILT</sequence>
<feature type="non-terminal residue" evidence="7">
    <location>
        <position position="183"/>
    </location>
</feature>
<dbReference type="PANTHER" id="PTHR30482:SF10">
    <property type="entry name" value="HIGH-AFFINITY BRANCHED-CHAIN AMINO ACID TRANSPORT PROTEIN BRAE"/>
    <property type="match status" value="1"/>
</dbReference>
<reference evidence="7" key="1">
    <citation type="submission" date="2018-05" db="EMBL/GenBank/DDBJ databases">
        <authorList>
            <person name="Lanie J.A."/>
            <person name="Ng W.-L."/>
            <person name="Kazmierczak K.M."/>
            <person name="Andrzejewski T.M."/>
            <person name="Davidsen T.M."/>
            <person name="Wayne K.J."/>
            <person name="Tettelin H."/>
            <person name="Glass J.I."/>
            <person name="Rusch D."/>
            <person name="Podicherti R."/>
            <person name="Tsui H.-C.T."/>
            <person name="Winkler M.E."/>
        </authorList>
    </citation>
    <scope>NUCLEOTIDE SEQUENCE</scope>
</reference>
<feature type="transmembrane region" description="Helical" evidence="6">
    <location>
        <begin position="41"/>
        <end position="61"/>
    </location>
</feature>
<keyword evidence="2" id="KW-1003">Cell membrane</keyword>
<proteinExistence type="predicted"/>
<feature type="transmembrane region" description="Helical" evidence="6">
    <location>
        <begin position="94"/>
        <end position="113"/>
    </location>
</feature>
<evidence type="ECO:0000256" key="5">
    <source>
        <dbReference type="ARBA" id="ARBA00023136"/>
    </source>
</evidence>
<keyword evidence="5 6" id="KW-0472">Membrane</keyword>
<evidence type="ECO:0000313" key="7">
    <source>
        <dbReference type="EMBL" id="SVC57724.1"/>
    </source>
</evidence>
<dbReference type="GO" id="GO:0005886">
    <property type="term" value="C:plasma membrane"/>
    <property type="evidence" value="ECO:0007669"/>
    <property type="project" value="UniProtKB-SubCell"/>
</dbReference>
<accession>A0A382N955</accession>
<dbReference type="CDD" id="cd06581">
    <property type="entry name" value="TM_PBP1_LivM_like"/>
    <property type="match status" value="1"/>
</dbReference>
<gene>
    <name evidence="7" type="ORF">METZ01_LOCUS310578</name>
</gene>
<dbReference type="InterPro" id="IPR043428">
    <property type="entry name" value="LivM-like"/>
</dbReference>
<evidence type="ECO:0008006" key="8">
    <source>
        <dbReference type="Google" id="ProtNLM"/>
    </source>
</evidence>
<dbReference type="Pfam" id="PF02653">
    <property type="entry name" value="BPD_transp_2"/>
    <property type="match status" value="1"/>
</dbReference>
<organism evidence="7">
    <name type="scientific">marine metagenome</name>
    <dbReference type="NCBI Taxonomy" id="408172"/>
    <lineage>
        <taxon>unclassified sequences</taxon>
        <taxon>metagenomes</taxon>
        <taxon>ecological metagenomes</taxon>
    </lineage>
</organism>
<protein>
    <recommendedName>
        <fullName evidence="8">Branched-chain amino acid ABC transporter permease</fullName>
    </recommendedName>
</protein>
<feature type="transmembrane region" description="Helical" evidence="6">
    <location>
        <begin position="119"/>
        <end position="138"/>
    </location>
</feature>
<evidence type="ECO:0000256" key="6">
    <source>
        <dbReference type="SAM" id="Phobius"/>
    </source>
</evidence>
<dbReference type="AlphaFoldDB" id="A0A382N955"/>
<dbReference type="GO" id="GO:0015658">
    <property type="term" value="F:branched-chain amino acid transmembrane transporter activity"/>
    <property type="evidence" value="ECO:0007669"/>
    <property type="project" value="InterPro"/>
</dbReference>
<feature type="transmembrane region" description="Helical" evidence="6">
    <location>
        <begin position="17"/>
        <end position="34"/>
    </location>
</feature>
<dbReference type="EMBL" id="UINC01098873">
    <property type="protein sequence ID" value="SVC57724.1"/>
    <property type="molecule type" value="Genomic_DNA"/>
</dbReference>
<keyword evidence="3 6" id="KW-0812">Transmembrane</keyword>
<evidence type="ECO:0000256" key="2">
    <source>
        <dbReference type="ARBA" id="ARBA00022475"/>
    </source>
</evidence>
<keyword evidence="4 6" id="KW-1133">Transmembrane helix</keyword>
<comment type="subcellular location">
    <subcellularLocation>
        <location evidence="1">Cell membrane</location>
        <topology evidence="1">Multi-pass membrane protein</topology>
    </subcellularLocation>
</comment>
<dbReference type="PANTHER" id="PTHR30482">
    <property type="entry name" value="HIGH-AFFINITY BRANCHED-CHAIN AMINO ACID TRANSPORT SYSTEM PERMEASE"/>
    <property type="match status" value="1"/>
</dbReference>
<evidence type="ECO:0000256" key="4">
    <source>
        <dbReference type="ARBA" id="ARBA00022989"/>
    </source>
</evidence>
<dbReference type="InterPro" id="IPR001851">
    <property type="entry name" value="ABC_transp_permease"/>
</dbReference>
<feature type="transmembrane region" description="Helical" evidence="6">
    <location>
        <begin position="67"/>
        <end position="87"/>
    </location>
</feature>